<dbReference type="SUPFAM" id="SSF48498">
    <property type="entry name" value="Tetracyclin repressor-like, C-terminal domain"/>
    <property type="match status" value="1"/>
</dbReference>
<evidence type="ECO:0000256" key="1">
    <source>
        <dbReference type="ARBA" id="ARBA00023015"/>
    </source>
</evidence>
<accession>A0A970B9P0</accession>
<dbReference type="Proteomes" id="UP000653472">
    <property type="component" value="Unassembled WGS sequence"/>
</dbReference>
<dbReference type="PANTHER" id="PTHR30055">
    <property type="entry name" value="HTH-TYPE TRANSCRIPTIONAL REGULATOR RUTR"/>
    <property type="match status" value="1"/>
</dbReference>
<keyword evidence="3" id="KW-0804">Transcription</keyword>
<dbReference type="PANTHER" id="PTHR30055:SF234">
    <property type="entry name" value="HTH-TYPE TRANSCRIPTIONAL REGULATOR BETI"/>
    <property type="match status" value="1"/>
</dbReference>
<dbReference type="Gene3D" id="1.10.10.60">
    <property type="entry name" value="Homeodomain-like"/>
    <property type="match status" value="1"/>
</dbReference>
<feature type="domain" description="HTH tetR-type" evidence="5">
    <location>
        <begin position="16"/>
        <end position="78"/>
    </location>
</feature>
<dbReference type="PROSITE" id="PS50977">
    <property type="entry name" value="HTH_TETR_2"/>
    <property type="match status" value="1"/>
</dbReference>
<feature type="DNA-binding region" description="H-T-H motif" evidence="4">
    <location>
        <begin position="41"/>
        <end position="60"/>
    </location>
</feature>
<dbReference type="InterPro" id="IPR050109">
    <property type="entry name" value="HTH-type_TetR-like_transc_reg"/>
</dbReference>
<dbReference type="Pfam" id="PF00440">
    <property type="entry name" value="TetR_N"/>
    <property type="match status" value="1"/>
</dbReference>
<dbReference type="InterPro" id="IPR009057">
    <property type="entry name" value="Homeodomain-like_sf"/>
</dbReference>
<dbReference type="RefSeq" id="WP_168148864.1">
    <property type="nucleotide sequence ID" value="NZ_JAAVXB010000008.1"/>
</dbReference>
<evidence type="ECO:0000313" key="6">
    <source>
        <dbReference type="EMBL" id="NKF23544.1"/>
    </source>
</evidence>
<dbReference type="GO" id="GO:0000976">
    <property type="term" value="F:transcription cis-regulatory region binding"/>
    <property type="evidence" value="ECO:0007669"/>
    <property type="project" value="TreeGrafter"/>
</dbReference>
<dbReference type="SUPFAM" id="SSF46689">
    <property type="entry name" value="Homeodomain-like"/>
    <property type="match status" value="1"/>
</dbReference>
<comment type="caution">
    <text evidence="6">The sequence shown here is derived from an EMBL/GenBank/DDBJ whole genome shotgun (WGS) entry which is preliminary data.</text>
</comment>
<evidence type="ECO:0000256" key="3">
    <source>
        <dbReference type="ARBA" id="ARBA00023163"/>
    </source>
</evidence>
<evidence type="ECO:0000313" key="7">
    <source>
        <dbReference type="Proteomes" id="UP000653472"/>
    </source>
</evidence>
<dbReference type="AlphaFoldDB" id="A0A970B9P0"/>
<dbReference type="InterPro" id="IPR036271">
    <property type="entry name" value="Tet_transcr_reg_TetR-rel_C_sf"/>
</dbReference>
<reference evidence="6" key="1">
    <citation type="submission" date="2020-03" db="EMBL/GenBank/DDBJ databases">
        <title>Solimonas marina sp. nov., isolated from deep seawater of the Pacific Ocean.</title>
        <authorList>
            <person name="Liu X."/>
            <person name="Lai Q."/>
            <person name="Sun F."/>
            <person name="Gai Y."/>
            <person name="Li G."/>
            <person name="Shao Z."/>
        </authorList>
    </citation>
    <scope>NUCLEOTIDE SEQUENCE</scope>
    <source>
        <strain evidence="6">C16B3</strain>
    </source>
</reference>
<dbReference type="InterPro" id="IPR001647">
    <property type="entry name" value="HTH_TetR"/>
</dbReference>
<evidence type="ECO:0000256" key="4">
    <source>
        <dbReference type="PROSITE-ProRule" id="PRU00335"/>
    </source>
</evidence>
<proteinExistence type="predicted"/>
<dbReference type="Gene3D" id="1.10.357.10">
    <property type="entry name" value="Tetracycline Repressor, domain 2"/>
    <property type="match status" value="1"/>
</dbReference>
<keyword evidence="1" id="KW-0805">Transcription regulation</keyword>
<dbReference type="EMBL" id="JAAVXB010000008">
    <property type="protein sequence ID" value="NKF23544.1"/>
    <property type="molecule type" value="Genomic_DNA"/>
</dbReference>
<keyword evidence="2 4" id="KW-0238">DNA-binding</keyword>
<organism evidence="6 7">
    <name type="scientific">Solimonas marina</name>
    <dbReference type="NCBI Taxonomy" id="2714601"/>
    <lineage>
        <taxon>Bacteria</taxon>
        <taxon>Pseudomonadati</taxon>
        <taxon>Pseudomonadota</taxon>
        <taxon>Gammaproteobacteria</taxon>
        <taxon>Nevskiales</taxon>
        <taxon>Nevskiaceae</taxon>
        <taxon>Solimonas</taxon>
    </lineage>
</organism>
<evidence type="ECO:0000256" key="2">
    <source>
        <dbReference type="ARBA" id="ARBA00023125"/>
    </source>
</evidence>
<keyword evidence="7" id="KW-1185">Reference proteome</keyword>
<evidence type="ECO:0000259" key="5">
    <source>
        <dbReference type="PROSITE" id="PS50977"/>
    </source>
</evidence>
<gene>
    <name evidence="6" type="ORF">G7Y82_14585</name>
</gene>
<sequence>MASITRASRAQRVDKQQQVERTLLRALEQLMDSGLSFTEVSVEQLARQAGIARSTFYIYFADKGALVHRLATRITEELMQACDGWWRIADTAKQQDLADAMLDVLDVYDRHRSVMRALVETSAYDSSAEAAFKELLGGVLKGSRVAYNRIHDAGRLREGVAKEVAEALTLMVDATCYQLGRGATPQRRRALAQALAHVVWHAMYEPERVRRRNAAG</sequence>
<protein>
    <submittedName>
        <fullName evidence="6">TetR/AcrR family transcriptional regulator</fullName>
    </submittedName>
</protein>
<name>A0A970B9P0_9GAMM</name>
<dbReference type="GO" id="GO:0003700">
    <property type="term" value="F:DNA-binding transcription factor activity"/>
    <property type="evidence" value="ECO:0007669"/>
    <property type="project" value="TreeGrafter"/>
</dbReference>